<comment type="caution">
    <text evidence="1">The sequence shown here is derived from an EMBL/GenBank/DDBJ whole genome shotgun (WGS) entry which is preliminary data.</text>
</comment>
<reference evidence="1 2" key="1">
    <citation type="submission" date="2021-08" db="EMBL/GenBank/DDBJ databases">
        <title>Massilia sp. R798.</title>
        <authorList>
            <person name="Baek J.H."/>
            <person name="Jung H.S."/>
            <person name="Kim K.R."/>
            <person name="Jeon C.O."/>
        </authorList>
    </citation>
    <scope>NUCLEOTIDE SEQUENCE [LARGE SCALE GENOMIC DNA]</scope>
    <source>
        <strain evidence="1 2">R798</strain>
    </source>
</reference>
<dbReference type="InterPro" id="IPR049973">
    <property type="entry name" value="STY0301-like"/>
</dbReference>
<dbReference type="NCBIfam" id="NF042415">
    <property type="entry name" value="STY0301_fam"/>
    <property type="match status" value="1"/>
</dbReference>
<proteinExistence type="predicted"/>
<keyword evidence="2" id="KW-1185">Reference proteome</keyword>
<organism evidence="1 2">
    <name type="scientific">Massilia soli</name>
    <dbReference type="NCBI Taxonomy" id="2792854"/>
    <lineage>
        <taxon>Bacteria</taxon>
        <taxon>Pseudomonadati</taxon>
        <taxon>Pseudomonadota</taxon>
        <taxon>Betaproteobacteria</taxon>
        <taxon>Burkholderiales</taxon>
        <taxon>Oxalobacteraceae</taxon>
        <taxon>Telluria group</taxon>
        <taxon>Massilia</taxon>
    </lineage>
</organism>
<dbReference type="Proteomes" id="UP000809349">
    <property type="component" value="Unassembled WGS sequence"/>
</dbReference>
<gene>
    <name evidence="1" type="ORF">I4X03_014395</name>
</gene>
<evidence type="ECO:0000313" key="1">
    <source>
        <dbReference type="EMBL" id="MBZ2208452.1"/>
    </source>
</evidence>
<protein>
    <submittedName>
        <fullName evidence="1">Uncharacterized protein</fullName>
    </submittedName>
</protein>
<dbReference type="EMBL" id="JAFBIL020000005">
    <property type="protein sequence ID" value="MBZ2208452.1"/>
    <property type="molecule type" value="Genomic_DNA"/>
</dbReference>
<sequence>MPEATRNAKGGTIDSWRFAKGEEKWLWCGYGREVIQLAKRMNDAATECEMTGKEERPGVYVEITLVCK</sequence>
<accession>A0ABS7SR92</accession>
<evidence type="ECO:0000313" key="2">
    <source>
        <dbReference type="Proteomes" id="UP000809349"/>
    </source>
</evidence>
<name>A0ABS7SR92_9BURK</name>